<name>A0ABP9E5Z0_9ACTN</name>
<feature type="signal peptide" evidence="2">
    <location>
        <begin position="1"/>
        <end position="18"/>
    </location>
</feature>
<evidence type="ECO:0000256" key="1">
    <source>
        <dbReference type="ARBA" id="ARBA00022729"/>
    </source>
</evidence>
<dbReference type="InterPro" id="IPR029062">
    <property type="entry name" value="Class_I_gatase-like"/>
</dbReference>
<evidence type="ECO:0000313" key="4">
    <source>
        <dbReference type="EMBL" id="GAA4866849.1"/>
    </source>
</evidence>
<dbReference type="Gene3D" id="3.40.50.880">
    <property type="match status" value="1"/>
</dbReference>
<evidence type="ECO:0000313" key="5">
    <source>
        <dbReference type="Proteomes" id="UP001501752"/>
    </source>
</evidence>
<dbReference type="Gene3D" id="2.60.40.1220">
    <property type="match status" value="1"/>
</dbReference>
<proteinExistence type="predicted"/>
<comment type="caution">
    <text evidence="4">The sequence shown here is derived from an EMBL/GenBank/DDBJ whole genome shotgun (WGS) entry which is preliminary data.</text>
</comment>
<dbReference type="InterPro" id="IPR014755">
    <property type="entry name" value="Cu-Rt/internalin_Ig-like"/>
</dbReference>
<sequence>MLVGLLAAAGLVAAPAHAATAVLGNNAVGAATDSGDSNYMNASRYVTGANGGTVSSVSVHVGAVGAAPNNQYQVAIYGDSAGKPGTLVAASGSATLTANAWNTVALTATLTPNTPYWLAYNSNGTGSAVNNLQYATGGTSGYSTSGTAFGTWPSSFGAVSTGSLNYSIYATYTPDSGGSTPPGSGPGSEGPILLVADPANPYTRYYTEILKAEGLNYYKVSDLSQVSASTLASYDVVLLGEMPLTPAQVTMFGDWTTGGGRLIAMRPDKQLAPLLGLTATTGTLADAYLKIDTSAAPGAGLTADTMGFHGTADRYTLNGATAVASLYADASTATANPAVTLRTAGSGRAAAFTFDLARSVVQTRQGNIAWAGQQRDSTDGYEAAEMFFGINGQPNWNNLDKALIPIADEQQRLLSNLITLMDSGKKPLPRFWYFPRDVKAVVIMTGDDHGIGGTAGRWDGYIAQSPAGCNVANWECVRGSSYIYTDDPMTDTQAKAYSDQGFEVGVHVTTGCKPWGTAADLQNVYATQLAAWKAKYGSLPAPSSSRTHCVEWDDWATQAKTKLANGIRLDADYYYYPSNFVQDRPGYFNGTGQIMKFADADGTVIDEYQATTQLTDESGQSYPSTINTLLDAAYGAKGYYAALNANIHTDYAASSASDAIISAAKAKGVPVVSGRQMLNWLDGRNGSAFSKLAWAGNALTFDITGGTNGLRAMVPVNSASGTLAGLSKGGQPVTYRIETIHGTAYAFFDGAVGSYTATYGQDTTAPTVTGTSPAAGATGVAIGSTVRFSFSEPLDPATVSGSTVTLKTTSGGTPVAGAVSYDAATSTAVFTPSAALALTTGYTATAQGVKDGAGNTLAAPYAVSFTTGGAPPKTIGNTAIGTLIDDTDSNHLNGSKITTGASAVPLTSLTVHVGSVSAAPNNQFQLAVYSDVSGSPGNLLVSTGSGTLTGNAWNTVPVDYTLAANTTYWLVYNSNGTSSAVNNMNFSTGPAASGAYSNTGVPFGTWPAVFGPAVKDTLVYSLYGSY</sequence>
<organism evidence="4 5">
    <name type="scientific">Kitasatospora terrestris</name>
    <dbReference type="NCBI Taxonomy" id="258051"/>
    <lineage>
        <taxon>Bacteria</taxon>
        <taxon>Bacillati</taxon>
        <taxon>Actinomycetota</taxon>
        <taxon>Actinomycetes</taxon>
        <taxon>Kitasatosporales</taxon>
        <taxon>Streptomycetaceae</taxon>
        <taxon>Kitasatospora</taxon>
    </lineage>
</organism>
<gene>
    <name evidence="4" type="ORF">GCM10023235_51640</name>
</gene>
<dbReference type="SUPFAM" id="SSF52317">
    <property type="entry name" value="Class I glutamine amidotransferase-like"/>
    <property type="match status" value="1"/>
</dbReference>
<feature type="chain" id="PRO_5045903496" description="SbsA Ig-like domain-containing protein" evidence="2">
    <location>
        <begin position="19"/>
        <end position="1026"/>
    </location>
</feature>
<keyword evidence="1 2" id="KW-0732">Signal</keyword>
<protein>
    <recommendedName>
        <fullName evidence="3">SbsA Ig-like domain-containing protein</fullName>
    </recommendedName>
</protein>
<dbReference type="Proteomes" id="UP001501752">
    <property type="component" value="Unassembled WGS sequence"/>
</dbReference>
<dbReference type="InterPro" id="IPR032812">
    <property type="entry name" value="SbsA_Ig"/>
</dbReference>
<reference evidence="5" key="1">
    <citation type="journal article" date="2019" name="Int. J. Syst. Evol. Microbiol.">
        <title>The Global Catalogue of Microorganisms (GCM) 10K type strain sequencing project: providing services to taxonomists for standard genome sequencing and annotation.</title>
        <authorList>
            <consortium name="The Broad Institute Genomics Platform"/>
            <consortium name="The Broad Institute Genome Sequencing Center for Infectious Disease"/>
            <person name="Wu L."/>
            <person name="Ma J."/>
        </authorList>
    </citation>
    <scope>NUCLEOTIDE SEQUENCE [LARGE SCALE GENOMIC DNA]</scope>
    <source>
        <strain evidence="5">JCM 13006</strain>
    </source>
</reference>
<evidence type="ECO:0000256" key="2">
    <source>
        <dbReference type="SAM" id="SignalP"/>
    </source>
</evidence>
<dbReference type="NCBIfam" id="NF041539">
    <property type="entry name" value="choice_anch_R"/>
    <property type="match status" value="2"/>
</dbReference>
<keyword evidence="5" id="KW-1185">Reference proteome</keyword>
<evidence type="ECO:0000259" key="3">
    <source>
        <dbReference type="Pfam" id="PF13205"/>
    </source>
</evidence>
<feature type="domain" description="SbsA Ig-like" evidence="3">
    <location>
        <begin position="762"/>
        <end position="867"/>
    </location>
</feature>
<accession>A0ABP9E5Z0</accession>
<dbReference type="Pfam" id="PF13205">
    <property type="entry name" value="Big_5"/>
    <property type="match status" value="1"/>
</dbReference>
<dbReference type="EMBL" id="BAABIS010000001">
    <property type="protein sequence ID" value="GAA4866849.1"/>
    <property type="molecule type" value="Genomic_DNA"/>
</dbReference>